<accession>A0A0G2H923</accession>
<dbReference type="SUPFAM" id="SSF54616">
    <property type="entry name" value="DNA-binding domain of Mlu1-box binding protein MBP1"/>
    <property type="match status" value="1"/>
</dbReference>
<evidence type="ECO:0000256" key="7">
    <source>
        <dbReference type="PROSITE-ProRule" id="PRU00023"/>
    </source>
</evidence>
<name>A0A0G2H923_PHACM</name>
<dbReference type="GO" id="GO:0001228">
    <property type="term" value="F:DNA-binding transcription activator activity, RNA polymerase II-specific"/>
    <property type="evidence" value="ECO:0007669"/>
    <property type="project" value="UniProtKB-ARBA"/>
</dbReference>
<dbReference type="Gene3D" id="3.10.260.10">
    <property type="entry name" value="Transcription regulator HTH, APSES-type DNA-binding domain"/>
    <property type="match status" value="1"/>
</dbReference>
<comment type="caution">
    <text evidence="11">The sequence shown here is derived from an EMBL/GenBank/DDBJ whole genome shotgun (WGS) entry which is preliminary data.</text>
</comment>
<dbReference type="Gene3D" id="1.25.40.20">
    <property type="entry name" value="Ankyrin repeat-containing domain"/>
    <property type="match status" value="1"/>
</dbReference>
<evidence type="ECO:0000256" key="2">
    <source>
        <dbReference type="ARBA" id="ARBA00022737"/>
    </source>
</evidence>
<feature type="compositionally biased region" description="Polar residues" evidence="9">
    <location>
        <begin position="158"/>
        <end position="172"/>
    </location>
</feature>
<dbReference type="GO" id="GO:0033309">
    <property type="term" value="C:SBF transcription complex"/>
    <property type="evidence" value="ECO:0007669"/>
    <property type="project" value="TreeGrafter"/>
</dbReference>
<dbReference type="InterPro" id="IPR018004">
    <property type="entry name" value="KilA/APSES_HTH"/>
</dbReference>
<dbReference type="GO" id="GO:0003677">
    <property type="term" value="F:DNA binding"/>
    <property type="evidence" value="ECO:0007669"/>
    <property type="project" value="InterPro"/>
</dbReference>
<dbReference type="GO" id="GO:0048315">
    <property type="term" value="P:conidium formation"/>
    <property type="evidence" value="ECO:0007669"/>
    <property type="project" value="UniProtKB-KW"/>
</dbReference>
<keyword evidence="8" id="KW-0175">Coiled coil</keyword>
<dbReference type="PROSITE" id="PS51299">
    <property type="entry name" value="HTH_APSES"/>
    <property type="match status" value="1"/>
</dbReference>
<keyword evidence="12" id="KW-1185">Reference proteome</keyword>
<evidence type="ECO:0000256" key="5">
    <source>
        <dbReference type="ARBA" id="ARBA00023321"/>
    </source>
</evidence>
<dbReference type="GO" id="GO:0030435">
    <property type="term" value="P:sporulation resulting in formation of a cellular spore"/>
    <property type="evidence" value="ECO:0007669"/>
    <property type="project" value="UniProtKB-KW"/>
</dbReference>
<evidence type="ECO:0000259" key="10">
    <source>
        <dbReference type="PROSITE" id="PS51299"/>
    </source>
</evidence>
<dbReference type="SMART" id="SM00248">
    <property type="entry name" value="ANK"/>
    <property type="match status" value="2"/>
</dbReference>
<dbReference type="PROSITE" id="PS50088">
    <property type="entry name" value="ANK_REPEAT"/>
    <property type="match status" value="1"/>
</dbReference>
<evidence type="ECO:0000256" key="3">
    <source>
        <dbReference type="ARBA" id="ARBA00022969"/>
    </source>
</evidence>
<dbReference type="PROSITE" id="PS50297">
    <property type="entry name" value="ANK_REP_REGION"/>
    <property type="match status" value="1"/>
</dbReference>
<dbReference type="InterPro" id="IPR036887">
    <property type="entry name" value="HTH_APSES_sf"/>
</dbReference>
<keyword evidence="5" id="KW-0183">Conidiation</keyword>
<proteinExistence type="predicted"/>
<dbReference type="FunFam" id="3.10.260.10:FF:000001">
    <property type="entry name" value="APSES transcription factor (MbpA)"/>
    <property type="match status" value="1"/>
</dbReference>
<dbReference type="InterPro" id="IPR051642">
    <property type="entry name" value="SWI6-like"/>
</dbReference>
<feature type="region of interest" description="Disordered" evidence="9">
    <location>
        <begin position="426"/>
        <end position="458"/>
    </location>
</feature>
<dbReference type="GO" id="GO:0030907">
    <property type="term" value="C:MBF transcription complex"/>
    <property type="evidence" value="ECO:0007669"/>
    <property type="project" value="TreeGrafter"/>
</dbReference>
<dbReference type="EMBL" id="LCWF01000049">
    <property type="protein sequence ID" value="KKY25120.1"/>
    <property type="molecule type" value="Genomic_DNA"/>
</dbReference>
<evidence type="ECO:0000256" key="8">
    <source>
        <dbReference type="SAM" id="Coils"/>
    </source>
</evidence>
<evidence type="ECO:0000256" key="9">
    <source>
        <dbReference type="SAM" id="MobiDB-lite"/>
    </source>
</evidence>
<keyword evidence="4 7" id="KW-0040">ANK repeat</keyword>
<evidence type="ECO:0000313" key="12">
    <source>
        <dbReference type="Proteomes" id="UP000053317"/>
    </source>
</evidence>
<dbReference type="Pfam" id="PF13637">
    <property type="entry name" value="Ank_4"/>
    <property type="match status" value="1"/>
</dbReference>
<sequence length="688" mass="76983">MRLTNIEVPVYELKLHGDHVMRRRSDDWINATHILKIAGFDKPARTRILEREVQKGVHEKIQGGYGKYQGTWVPLEEGRQLADKNGVFQKIHKIFEYVQGDKSPPPAPKHQLATAARNKASKAQPQARRSQANHQPVHQPSHQPNHGYYRQSDDQYEELSTQHGETPIEQTPPSSPLLDSEQLYQFSQTSTGGSRKRRRVHDSYASDRMTLEDKEHTLYGDELLDYFVTSGEEIHPGRNHPPAPPASFNPNRRIDDQGNYALHWACAMGDLQVTRDLLNRGANPAIPTELSGETPLIRAVLFTNNYDRKTFPKIVNFLGNTIGERDIHGATVFHHIAETARSKTKWGCAKYYCEVLINKLQEYAPSHILNILSTQDKNGDTAVLCAVRNGCIKVATFLLTHCAEAGDITNLKGETANDLLRHLSSKRQSLEVPPSSPVQPGESFGKRHKRVSDLSKIQPKSRAGKTVIATIGPAVEEHLAIMAKSYDDGMNDLDTSIRELNSQYEIIEAQRRKVRQETYALMAKAESTGTNQDENDAQSQELRNLYAAKLREHESLLEQVEHTTLQASIRAQDSTISPHLFRVNNPNPLTHDEMRAALPVAVELSREQAKRREHVKNVAFLMGNTGAKENIDMYRTLVSIATGVPETELDGMSKEILESLEASNGDGEIAGIKTPEGGSGQMPLDFNV</sequence>
<dbReference type="SMART" id="SM01252">
    <property type="entry name" value="KilA-N"/>
    <property type="match status" value="1"/>
</dbReference>
<dbReference type="AlphaFoldDB" id="A0A0G2H923"/>
<evidence type="ECO:0000256" key="4">
    <source>
        <dbReference type="ARBA" id="ARBA00023043"/>
    </source>
</evidence>
<dbReference type="PANTHER" id="PTHR43828:SF15">
    <property type="entry name" value="TRANSCRIPTION FACTOR MBP1"/>
    <property type="match status" value="1"/>
</dbReference>
<keyword evidence="3" id="KW-0749">Sporulation</keyword>
<evidence type="ECO:0000256" key="6">
    <source>
        <dbReference type="ARBA" id="ARBA00031907"/>
    </source>
</evidence>
<gene>
    <name evidence="11" type="ORF">UCRPC4_g02060</name>
</gene>
<dbReference type="Proteomes" id="UP000053317">
    <property type="component" value="Unassembled WGS sequence"/>
</dbReference>
<protein>
    <recommendedName>
        <fullName evidence="1">Cell pattern formation-associated protein stuA</fullName>
    </recommendedName>
    <alternativeName>
        <fullName evidence="6">Stunted protein A</fullName>
    </alternativeName>
</protein>
<dbReference type="Pfam" id="PF04383">
    <property type="entry name" value="KilA-N"/>
    <property type="match status" value="1"/>
</dbReference>
<feature type="coiled-coil region" evidence="8">
    <location>
        <begin position="490"/>
        <end position="517"/>
    </location>
</feature>
<evidence type="ECO:0000313" key="11">
    <source>
        <dbReference type="EMBL" id="KKY25120.1"/>
    </source>
</evidence>
<dbReference type="InterPro" id="IPR002110">
    <property type="entry name" value="Ankyrin_rpt"/>
</dbReference>
<reference evidence="11 12" key="1">
    <citation type="submission" date="2015-05" db="EMBL/GenBank/DDBJ databases">
        <title>Distinctive expansion of gene families associated with plant cell wall degradation and secondary metabolism in the genomes of grapevine trunk pathogens.</title>
        <authorList>
            <person name="Lawrence D.P."/>
            <person name="Travadon R."/>
            <person name="Rolshausen P.E."/>
            <person name="Baumgartner K."/>
        </authorList>
    </citation>
    <scope>NUCLEOTIDE SEQUENCE [LARGE SCALE GENOMIC DNA]</scope>
    <source>
        <strain evidence="11">UCRPC4</strain>
    </source>
</reference>
<dbReference type="OrthoDB" id="6718656at2759"/>
<organism evidence="11 12">
    <name type="scientific">Phaeomoniella chlamydospora</name>
    <name type="common">Phaeoacremonium chlamydosporum</name>
    <dbReference type="NCBI Taxonomy" id="158046"/>
    <lineage>
        <taxon>Eukaryota</taxon>
        <taxon>Fungi</taxon>
        <taxon>Dikarya</taxon>
        <taxon>Ascomycota</taxon>
        <taxon>Pezizomycotina</taxon>
        <taxon>Eurotiomycetes</taxon>
        <taxon>Chaetothyriomycetidae</taxon>
        <taxon>Phaeomoniellales</taxon>
        <taxon>Phaeomoniellaceae</taxon>
        <taxon>Phaeomoniella</taxon>
    </lineage>
</organism>
<dbReference type="PANTHER" id="PTHR43828">
    <property type="entry name" value="ASPARAGINASE"/>
    <property type="match status" value="1"/>
</dbReference>
<dbReference type="InterPro" id="IPR003163">
    <property type="entry name" value="Tscrpt_reg_HTH_APSES-type"/>
</dbReference>
<feature type="domain" description="HTH APSES-type" evidence="10">
    <location>
        <begin position="1"/>
        <end position="106"/>
    </location>
</feature>
<feature type="compositionally biased region" description="Polar residues" evidence="9">
    <location>
        <begin position="121"/>
        <end position="144"/>
    </location>
</feature>
<feature type="repeat" description="ANK" evidence="7">
    <location>
        <begin position="257"/>
        <end position="289"/>
    </location>
</feature>
<keyword evidence="2" id="KW-0677">Repeat</keyword>
<dbReference type="SUPFAM" id="SSF48403">
    <property type="entry name" value="Ankyrin repeat"/>
    <property type="match status" value="1"/>
</dbReference>
<reference evidence="11 12" key="2">
    <citation type="submission" date="2015-05" db="EMBL/GenBank/DDBJ databases">
        <authorList>
            <person name="Morales-Cruz A."/>
            <person name="Amrine K.C."/>
            <person name="Cantu D."/>
        </authorList>
    </citation>
    <scope>NUCLEOTIDE SEQUENCE [LARGE SCALE GENOMIC DNA]</scope>
    <source>
        <strain evidence="11">UCRPC4</strain>
    </source>
</reference>
<evidence type="ECO:0000256" key="1">
    <source>
        <dbReference type="ARBA" id="ARBA00019309"/>
    </source>
</evidence>
<dbReference type="InterPro" id="IPR036770">
    <property type="entry name" value="Ankyrin_rpt-contain_sf"/>
</dbReference>
<feature type="region of interest" description="Disordered" evidence="9">
    <location>
        <begin position="99"/>
        <end position="178"/>
    </location>
</feature>